<name>A0A1T5I3D6_9GAMM</name>
<gene>
    <name evidence="8" type="primary">fkpB</name>
    <name evidence="8" type="ORF">CZ809_03099</name>
</gene>
<evidence type="ECO:0000256" key="5">
    <source>
        <dbReference type="PROSITE-ProRule" id="PRU00277"/>
    </source>
</evidence>
<evidence type="ECO:0000256" key="2">
    <source>
        <dbReference type="ARBA" id="ARBA00006577"/>
    </source>
</evidence>
<dbReference type="PANTHER" id="PTHR47861">
    <property type="entry name" value="FKBP-TYPE PEPTIDYL-PROLYL CIS-TRANS ISOMERASE SLYD"/>
    <property type="match status" value="1"/>
</dbReference>
<dbReference type="Gene3D" id="3.10.50.40">
    <property type="match status" value="1"/>
</dbReference>
<evidence type="ECO:0000256" key="3">
    <source>
        <dbReference type="ARBA" id="ARBA00023110"/>
    </source>
</evidence>
<evidence type="ECO:0000256" key="4">
    <source>
        <dbReference type="ARBA" id="ARBA00023235"/>
    </source>
</evidence>
<dbReference type="SUPFAM" id="SSF54534">
    <property type="entry name" value="FKBP-like"/>
    <property type="match status" value="1"/>
</dbReference>
<protein>
    <recommendedName>
        <fullName evidence="6">Peptidyl-prolyl cis-trans isomerase</fullName>
        <ecNumber evidence="6">5.2.1.8</ecNumber>
    </recommendedName>
</protein>
<dbReference type="RefSeq" id="WP_080158468.1">
    <property type="nucleotide sequence ID" value="NZ_CP175534.1"/>
</dbReference>
<organism evidence="8 9">
    <name type="scientific">Photobacterium piscicola</name>
    <dbReference type="NCBI Taxonomy" id="1378299"/>
    <lineage>
        <taxon>Bacteria</taxon>
        <taxon>Pseudomonadati</taxon>
        <taxon>Pseudomonadota</taxon>
        <taxon>Gammaproteobacteria</taxon>
        <taxon>Vibrionales</taxon>
        <taxon>Vibrionaceae</taxon>
        <taxon>Photobacterium</taxon>
    </lineage>
</organism>
<dbReference type="InterPro" id="IPR046357">
    <property type="entry name" value="PPIase_dom_sf"/>
</dbReference>
<comment type="similarity">
    <text evidence="2 6">Belongs to the FKBP-type PPIase family.</text>
</comment>
<dbReference type="EMBL" id="FUZI01000006">
    <property type="protein sequence ID" value="SKC33506.1"/>
    <property type="molecule type" value="Genomic_DNA"/>
</dbReference>
<accession>A0A1T5I3D6</accession>
<dbReference type="PANTHER" id="PTHR47861:SF4">
    <property type="entry name" value="FKBP-TYPE 16 KDA PEPTIDYL-PROLYL CIS-TRANS ISOMERASE"/>
    <property type="match status" value="1"/>
</dbReference>
<feature type="domain" description="PPIase FKBP-type" evidence="7">
    <location>
        <begin position="7"/>
        <end position="74"/>
    </location>
</feature>
<reference evidence="8 9" key="1">
    <citation type="submission" date="2017-02" db="EMBL/GenBank/DDBJ databases">
        <authorList>
            <person name="Peterson S.W."/>
        </authorList>
    </citation>
    <scope>NUCLEOTIDE SEQUENCE [LARGE SCALE GENOMIC DNA]</scope>
    <source>
        <strain evidence="9">type strain: NCCB 100098</strain>
    </source>
</reference>
<evidence type="ECO:0000256" key="1">
    <source>
        <dbReference type="ARBA" id="ARBA00000971"/>
    </source>
</evidence>
<keyword evidence="4 5" id="KW-0413">Isomerase</keyword>
<proteinExistence type="inferred from homology"/>
<dbReference type="EC" id="5.2.1.8" evidence="6"/>
<dbReference type="Proteomes" id="UP000189966">
    <property type="component" value="Unassembled WGS sequence"/>
</dbReference>
<sequence>MSVIKDNSEVLMHFSIKLADGTVAESTFANAKPVIFRIGDGSLTENFEKCLLGLAAGQKKQFDLAPEDAFGPSNPNNIHHVELSKFSADTPAEVGRIIAFTGPDGHDIPGIITQVVGDSVTVDFNHPLAGKTVTFEVEVVSIER</sequence>
<dbReference type="Pfam" id="PF00254">
    <property type="entry name" value="FKBP_C"/>
    <property type="match status" value="1"/>
</dbReference>
<dbReference type="InterPro" id="IPR048261">
    <property type="entry name" value="SlpA/SlyD-like_ins_sf"/>
</dbReference>
<evidence type="ECO:0000313" key="8">
    <source>
        <dbReference type="EMBL" id="SKC33506.1"/>
    </source>
</evidence>
<evidence type="ECO:0000256" key="6">
    <source>
        <dbReference type="RuleBase" id="RU003915"/>
    </source>
</evidence>
<dbReference type="OrthoDB" id="9808891at2"/>
<dbReference type="NCBIfam" id="NF011676">
    <property type="entry name" value="PRK15095.1"/>
    <property type="match status" value="1"/>
</dbReference>
<comment type="catalytic activity">
    <reaction evidence="1 5 6">
        <text>[protein]-peptidylproline (omega=180) = [protein]-peptidylproline (omega=0)</text>
        <dbReference type="Rhea" id="RHEA:16237"/>
        <dbReference type="Rhea" id="RHEA-COMP:10747"/>
        <dbReference type="Rhea" id="RHEA-COMP:10748"/>
        <dbReference type="ChEBI" id="CHEBI:83833"/>
        <dbReference type="ChEBI" id="CHEBI:83834"/>
        <dbReference type="EC" id="5.2.1.8"/>
    </reaction>
</comment>
<evidence type="ECO:0000313" key="9">
    <source>
        <dbReference type="Proteomes" id="UP000189966"/>
    </source>
</evidence>
<dbReference type="GO" id="GO:0003755">
    <property type="term" value="F:peptidyl-prolyl cis-trans isomerase activity"/>
    <property type="evidence" value="ECO:0007669"/>
    <property type="project" value="UniProtKB-UniRule"/>
</dbReference>
<dbReference type="Gene3D" id="2.40.10.330">
    <property type="match status" value="1"/>
</dbReference>
<evidence type="ECO:0000259" key="7">
    <source>
        <dbReference type="PROSITE" id="PS50059"/>
    </source>
</evidence>
<keyword evidence="3 5" id="KW-0697">Rotamase</keyword>
<dbReference type="AlphaFoldDB" id="A0A1T5I3D6"/>
<dbReference type="PROSITE" id="PS50059">
    <property type="entry name" value="FKBP_PPIASE"/>
    <property type="match status" value="1"/>
</dbReference>
<dbReference type="InterPro" id="IPR001179">
    <property type="entry name" value="PPIase_FKBP_dom"/>
</dbReference>